<feature type="compositionally biased region" description="Basic and acidic residues" evidence="4">
    <location>
        <begin position="188"/>
        <end position="200"/>
    </location>
</feature>
<dbReference type="GO" id="GO:0000287">
    <property type="term" value="F:magnesium ion binding"/>
    <property type="evidence" value="ECO:0007669"/>
    <property type="project" value="InterPro"/>
</dbReference>
<dbReference type="NCBIfam" id="TIGR00576">
    <property type="entry name" value="dut"/>
    <property type="match status" value="1"/>
</dbReference>
<gene>
    <name evidence="6" type="ORF">Fcan01_16472</name>
</gene>
<proteinExistence type="predicted"/>
<reference evidence="6 7" key="1">
    <citation type="submission" date="2015-12" db="EMBL/GenBank/DDBJ databases">
        <title>The genome of Folsomia candida.</title>
        <authorList>
            <person name="Faddeeva A."/>
            <person name="Derks M.F."/>
            <person name="Anvar Y."/>
            <person name="Smit S."/>
            <person name="Van Straalen N."/>
            <person name="Roelofs D."/>
        </authorList>
    </citation>
    <scope>NUCLEOTIDE SEQUENCE [LARGE SCALE GENOMIC DNA]</scope>
    <source>
        <strain evidence="6 7">VU population</strain>
        <tissue evidence="6">Whole body</tissue>
    </source>
</reference>
<dbReference type="PANTHER" id="PTHR11241">
    <property type="entry name" value="DEOXYURIDINE 5'-TRIPHOSPHATE NUCLEOTIDOHYDROLASE"/>
    <property type="match status" value="1"/>
</dbReference>
<dbReference type="GO" id="GO:0004170">
    <property type="term" value="F:dUTP diphosphatase activity"/>
    <property type="evidence" value="ECO:0007669"/>
    <property type="project" value="InterPro"/>
</dbReference>
<protein>
    <submittedName>
        <fullName evidence="6">Deoxyuridine 5'-triphosphate nucleotidohydrolase</fullName>
    </submittedName>
</protein>
<dbReference type="InterPro" id="IPR029054">
    <property type="entry name" value="dUTPase-like"/>
</dbReference>
<keyword evidence="3" id="KW-0546">Nucleotide metabolism</keyword>
<dbReference type="PANTHER" id="PTHR11241:SF12">
    <property type="entry name" value="INACTIVE DEOXYURIDINE 5'-TRIPHOSPHATE NUCLEOTIDOHYDROLASE-LIKE PROTEIN FLJ16323-RELATED"/>
    <property type="match status" value="1"/>
</dbReference>
<dbReference type="Proteomes" id="UP000198287">
    <property type="component" value="Unassembled WGS sequence"/>
</dbReference>
<sequence length="428" mass="47045">MSMAGINAVARARKILEEAKPGSRESEDARAFLLSHRRQPEVFDAGFVVDDDEEEPSGPFTDEEEDEDEEDEDSPSEPEEDPDFVPANEHSQKRLNLVDDLYAVPKSKRKEPATKSKKLEPVVKLKKVDLYTEQKRRREARENAADAKKVDAASKKELDAARRNPLSLFYTGPEEKTVKAAAAANKRKMAEKEKSPAEKRGRVKSVPPSAVPVPSSALVPVARTTIPPASSSSSAPEHEAYVPSSSYKGPISLNFAPEGERSDDPSGQNIVHWEGQLDDYRTVHFIRKTFESKFPTKLHPQSAGYDLYCQSGALLKAGEMIFIDIGIQVKLPLGHVGLIKPRSGLALRHKIDVMGGVVDEDFEGTLGVMLINHGKLPYQVELGDRVAQFLIIKLHNGPLKKSTFDEIITTTAPVASRRGAKGYGSSGK</sequence>
<organism evidence="6 7">
    <name type="scientific">Folsomia candida</name>
    <name type="common">Springtail</name>
    <dbReference type="NCBI Taxonomy" id="158441"/>
    <lineage>
        <taxon>Eukaryota</taxon>
        <taxon>Metazoa</taxon>
        <taxon>Ecdysozoa</taxon>
        <taxon>Arthropoda</taxon>
        <taxon>Hexapoda</taxon>
        <taxon>Collembola</taxon>
        <taxon>Entomobryomorpha</taxon>
        <taxon>Isotomoidea</taxon>
        <taxon>Isotomidae</taxon>
        <taxon>Proisotominae</taxon>
        <taxon>Folsomia</taxon>
    </lineage>
</organism>
<dbReference type="EMBL" id="LNIX01000011">
    <property type="protein sequence ID" value="OXA48436.1"/>
    <property type="molecule type" value="Genomic_DNA"/>
</dbReference>
<evidence type="ECO:0000259" key="5">
    <source>
        <dbReference type="Pfam" id="PF00692"/>
    </source>
</evidence>
<feature type="compositionally biased region" description="Basic and acidic residues" evidence="4">
    <location>
        <begin position="134"/>
        <end position="162"/>
    </location>
</feature>
<feature type="compositionally biased region" description="Low complexity" evidence="4">
    <location>
        <begin position="205"/>
        <end position="214"/>
    </location>
</feature>
<evidence type="ECO:0000256" key="3">
    <source>
        <dbReference type="ARBA" id="ARBA00023080"/>
    </source>
</evidence>
<accession>A0A226DW61</accession>
<feature type="compositionally biased region" description="Acidic residues" evidence="4">
    <location>
        <begin position="49"/>
        <end position="83"/>
    </location>
</feature>
<dbReference type="CDD" id="cd07557">
    <property type="entry name" value="trimeric_dUTPase"/>
    <property type="match status" value="1"/>
</dbReference>
<dbReference type="UniPathway" id="UPA00610">
    <property type="reaction ID" value="UER00666"/>
</dbReference>
<comment type="pathway">
    <text evidence="1">Pyrimidine metabolism; dUMP biosynthesis; dUMP from dCTP (dUTP route): step 2/2.</text>
</comment>
<feature type="region of interest" description="Disordered" evidence="4">
    <location>
        <begin position="226"/>
        <end position="245"/>
    </location>
</feature>
<dbReference type="GO" id="GO:0046081">
    <property type="term" value="P:dUTP catabolic process"/>
    <property type="evidence" value="ECO:0007669"/>
    <property type="project" value="InterPro"/>
</dbReference>
<dbReference type="InterPro" id="IPR036157">
    <property type="entry name" value="dUTPase-like_sf"/>
</dbReference>
<keyword evidence="7" id="KW-1185">Reference proteome</keyword>
<dbReference type="Pfam" id="PF00692">
    <property type="entry name" value="dUTPase"/>
    <property type="match status" value="1"/>
</dbReference>
<comment type="caution">
    <text evidence="6">The sequence shown here is derived from an EMBL/GenBank/DDBJ whole genome shotgun (WGS) entry which is preliminary data.</text>
</comment>
<dbReference type="Gene3D" id="2.70.40.10">
    <property type="match status" value="1"/>
</dbReference>
<evidence type="ECO:0000313" key="7">
    <source>
        <dbReference type="Proteomes" id="UP000198287"/>
    </source>
</evidence>
<feature type="compositionally biased region" description="Basic and acidic residues" evidence="4">
    <location>
        <begin position="15"/>
        <end position="30"/>
    </location>
</feature>
<dbReference type="GO" id="GO:0006226">
    <property type="term" value="P:dUMP biosynthetic process"/>
    <property type="evidence" value="ECO:0007669"/>
    <property type="project" value="UniProtKB-UniPathway"/>
</dbReference>
<evidence type="ECO:0000313" key="6">
    <source>
        <dbReference type="EMBL" id="OXA48436.1"/>
    </source>
</evidence>
<dbReference type="STRING" id="158441.A0A226DW61"/>
<feature type="region of interest" description="Disordered" evidence="4">
    <location>
        <begin position="15"/>
        <end position="121"/>
    </location>
</feature>
<name>A0A226DW61_FOLCA</name>
<dbReference type="SUPFAM" id="SSF51283">
    <property type="entry name" value="dUTPase-like"/>
    <property type="match status" value="1"/>
</dbReference>
<dbReference type="InterPro" id="IPR033704">
    <property type="entry name" value="dUTPase_trimeric"/>
</dbReference>
<evidence type="ECO:0000256" key="4">
    <source>
        <dbReference type="SAM" id="MobiDB-lite"/>
    </source>
</evidence>
<feature type="compositionally biased region" description="Low complexity" evidence="4">
    <location>
        <begin position="226"/>
        <end position="235"/>
    </location>
</feature>
<evidence type="ECO:0000256" key="2">
    <source>
        <dbReference type="ARBA" id="ARBA00022801"/>
    </source>
</evidence>
<feature type="domain" description="dUTPase-like" evidence="5">
    <location>
        <begin position="293"/>
        <end position="427"/>
    </location>
</feature>
<evidence type="ECO:0000256" key="1">
    <source>
        <dbReference type="ARBA" id="ARBA00005142"/>
    </source>
</evidence>
<dbReference type="AlphaFoldDB" id="A0A226DW61"/>
<feature type="compositionally biased region" description="Basic and acidic residues" evidence="4">
    <location>
        <begin position="110"/>
        <end position="121"/>
    </location>
</feature>
<feature type="region of interest" description="Disordered" evidence="4">
    <location>
        <begin position="134"/>
        <end position="214"/>
    </location>
</feature>
<dbReference type="InterPro" id="IPR008181">
    <property type="entry name" value="dUTPase"/>
</dbReference>
<keyword evidence="2 6" id="KW-0378">Hydrolase</keyword>